<dbReference type="GO" id="GO:0048471">
    <property type="term" value="C:perinuclear region of cytoplasm"/>
    <property type="evidence" value="ECO:0007669"/>
    <property type="project" value="UniProtKB-SubCell"/>
</dbReference>
<dbReference type="PANTHER" id="PTHR23074:SF86">
    <property type="entry name" value="SPASTIN"/>
    <property type="match status" value="1"/>
</dbReference>
<dbReference type="CDD" id="cd19524">
    <property type="entry name" value="RecA-like_spastin"/>
    <property type="match status" value="1"/>
</dbReference>
<dbReference type="Gene3D" id="3.40.50.300">
    <property type="entry name" value="P-loop containing nucleotide triphosphate hydrolases"/>
    <property type="match status" value="1"/>
</dbReference>
<organism evidence="15 16">
    <name type="scientific">Pygocentrus nattereri</name>
    <name type="common">Red-bellied piranha</name>
    <dbReference type="NCBI Taxonomy" id="42514"/>
    <lineage>
        <taxon>Eukaryota</taxon>
        <taxon>Metazoa</taxon>
        <taxon>Chordata</taxon>
        <taxon>Craniata</taxon>
        <taxon>Vertebrata</taxon>
        <taxon>Euteleostomi</taxon>
        <taxon>Actinopterygii</taxon>
        <taxon>Neopterygii</taxon>
        <taxon>Teleostei</taxon>
        <taxon>Ostariophysi</taxon>
        <taxon>Characiformes</taxon>
        <taxon>Characoidei</taxon>
        <taxon>Pygocentrus</taxon>
    </lineage>
</organism>
<dbReference type="HAMAP" id="MF_03021">
    <property type="entry name" value="Spastin"/>
    <property type="match status" value="1"/>
</dbReference>
<dbReference type="PANTHER" id="PTHR23074">
    <property type="entry name" value="AAA DOMAIN-CONTAINING"/>
    <property type="match status" value="1"/>
</dbReference>
<dbReference type="InterPro" id="IPR003960">
    <property type="entry name" value="ATPase_AAA_CS"/>
</dbReference>
<feature type="transmembrane region" description="Helical" evidence="12">
    <location>
        <begin position="37"/>
        <end position="55"/>
    </location>
</feature>
<keyword evidence="10" id="KW-0539">Nucleus</keyword>
<comment type="similarity">
    <text evidence="10">Belongs to the AAA ATPase family. Spastin subfamily.</text>
</comment>
<keyword evidence="3 10" id="KW-0493">Microtubule</keyword>
<feature type="topological domain" description="Cytoplasmic" evidence="10">
    <location>
        <begin position="1"/>
        <end position="43"/>
    </location>
</feature>
<dbReference type="Ensembl" id="ENSPNAT00000048538.1">
    <property type="protein sequence ID" value="ENSPNAP00000062158.1"/>
    <property type="gene ID" value="ENSPNAG00000014543.2"/>
</dbReference>
<dbReference type="GO" id="GO:0008017">
    <property type="term" value="F:microtubule binding"/>
    <property type="evidence" value="ECO:0007669"/>
    <property type="project" value="UniProtKB-UniRule"/>
</dbReference>
<evidence type="ECO:0000256" key="8">
    <source>
        <dbReference type="ARBA" id="ARBA00023235"/>
    </source>
</evidence>
<evidence type="ECO:0000256" key="11">
    <source>
        <dbReference type="SAM" id="MobiDB-lite"/>
    </source>
</evidence>
<feature type="binding site" evidence="10">
    <location>
        <begin position="327"/>
        <end position="334"/>
    </location>
    <ligand>
        <name>ATP</name>
        <dbReference type="ChEBI" id="CHEBI:30616"/>
    </ligand>
</feature>
<feature type="region of interest" description="Disordered" evidence="11">
    <location>
        <begin position="1"/>
        <end position="29"/>
    </location>
</feature>
<dbReference type="SUPFAM" id="SSF52540">
    <property type="entry name" value="P-loop containing nucleoside triphosphate hydrolases"/>
    <property type="match status" value="1"/>
</dbReference>
<proteinExistence type="inferred from homology"/>
<dbReference type="PROSITE" id="PS00674">
    <property type="entry name" value="AAA"/>
    <property type="match status" value="1"/>
</dbReference>
<keyword evidence="6 10" id="KW-0472">Membrane</keyword>
<reference evidence="15" key="3">
    <citation type="submission" date="2025-09" db="UniProtKB">
        <authorList>
            <consortium name="Ensembl"/>
        </authorList>
    </citation>
    <scope>IDENTIFICATION</scope>
</reference>
<evidence type="ECO:0000313" key="16">
    <source>
        <dbReference type="Proteomes" id="UP001501920"/>
    </source>
</evidence>
<dbReference type="SMART" id="SM00745">
    <property type="entry name" value="MIT"/>
    <property type="match status" value="1"/>
</dbReference>
<dbReference type="GO" id="GO:0005874">
    <property type="term" value="C:microtubule"/>
    <property type="evidence" value="ECO:0007669"/>
    <property type="project" value="UniProtKB-UniRule"/>
</dbReference>
<comment type="subcellular location">
    <subcellularLocation>
        <location evidence="10">Membrane</location>
        <topology evidence="10">Peripheral membrane protein</topology>
    </subcellularLocation>
    <subcellularLocation>
        <location evidence="10">Cytoplasm</location>
        <location evidence="10">Cytoskeleton</location>
        <location evidence="10">Microtubule organizing center</location>
        <location evidence="10">Centrosome</location>
    </subcellularLocation>
    <subcellularLocation>
        <location evidence="10">Cytoplasm</location>
        <location evidence="10">Cytoskeleton</location>
    </subcellularLocation>
    <subcellularLocation>
        <location evidence="10">Cytoplasm</location>
        <location evidence="10">Perinuclear region</location>
    </subcellularLocation>
    <subcellularLocation>
        <location evidence="10">Nucleus</location>
    </subcellularLocation>
    <text evidence="10">Forms an intramembrane hairpin-like structure in the membrane.</text>
</comment>
<dbReference type="InterPro" id="IPR015415">
    <property type="entry name" value="Spast_Vps4_C"/>
</dbReference>
<keyword evidence="7 10" id="KW-0206">Cytoskeleton</keyword>
<evidence type="ECO:0000256" key="2">
    <source>
        <dbReference type="ARBA" id="ARBA00022618"/>
    </source>
</evidence>
<dbReference type="Proteomes" id="UP001501920">
    <property type="component" value="Chromosome 12"/>
</dbReference>
<protein>
    <recommendedName>
        <fullName evidence="10">Spastin</fullName>
        <ecNumber evidence="10">5.6.1.1</ecNumber>
    </recommendedName>
</protein>
<keyword evidence="8 10" id="KW-0413">Isomerase</keyword>
<dbReference type="GO" id="GO:0005524">
    <property type="term" value="F:ATP binding"/>
    <property type="evidence" value="ECO:0007669"/>
    <property type="project" value="UniProtKB-UniRule"/>
</dbReference>
<gene>
    <name evidence="10 15" type="primary">SPAST</name>
    <name evidence="10" type="synonym">SPG4</name>
</gene>
<feature type="topological domain" description="Cytoplasmic" evidence="10">
    <location>
        <begin position="72"/>
        <end position="562"/>
    </location>
</feature>
<keyword evidence="1 10" id="KW-0963">Cytoplasm</keyword>
<dbReference type="EC" id="5.6.1.1" evidence="10"/>
<dbReference type="FunFam" id="1.10.8.60:FF:000036">
    <property type="entry name" value="Spastin"/>
    <property type="match status" value="1"/>
</dbReference>
<dbReference type="GO" id="GO:0006888">
    <property type="term" value="P:endoplasmic reticulum to Golgi vesicle-mediated transport"/>
    <property type="evidence" value="ECO:0007669"/>
    <property type="project" value="UniProtKB-UniRule"/>
</dbReference>
<feature type="domain" description="MIT" evidence="14">
    <location>
        <begin position="103"/>
        <end position="183"/>
    </location>
</feature>
<dbReference type="Gene3D" id="1.20.58.80">
    <property type="entry name" value="Phosphotransferase system, lactose/cellobiose-type IIA subunit"/>
    <property type="match status" value="1"/>
</dbReference>
<dbReference type="GO" id="GO:0051013">
    <property type="term" value="P:microtubule severing"/>
    <property type="evidence" value="ECO:0007669"/>
    <property type="project" value="UniProtKB-UniRule"/>
</dbReference>
<keyword evidence="5 10" id="KW-0067">ATP-binding</keyword>
<evidence type="ECO:0000313" key="15">
    <source>
        <dbReference type="Ensembl" id="ENSPNAP00000062158.1"/>
    </source>
</evidence>
<dbReference type="GO" id="GO:0007409">
    <property type="term" value="P:axonogenesis"/>
    <property type="evidence" value="ECO:0007669"/>
    <property type="project" value="UniProtKB-UniRule"/>
</dbReference>
<keyword evidence="12" id="KW-0812">Transmembrane</keyword>
<dbReference type="GO" id="GO:0008568">
    <property type="term" value="F:microtubule severing ATPase activity"/>
    <property type="evidence" value="ECO:0007669"/>
    <property type="project" value="UniProtKB-UniRule"/>
</dbReference>
<dbReference type="InterPro" id="IPR003593">
    <property type="entry name" value="AAA+_ATPase"/>
</dbReference>
<dbReference type="FunFam" id="1.20.58.80:FF:000006">
    <property type="entry name" value="Spastin"/>
    <property type="match status" value="1"/>
</dbReference>
<keyword evidence="4 10" id="KW-0547">Nucleotide-binding</keyword>
<dbReference type="GeneTree" id="ENSGT00940000156258"/>
<dbReference type="FunFam" id="3.40.50.300:FF:000093">
    <property type="entry name" value="Fidgetin-like 1"/>
    <property type="match status" value="1"/>
</dbReference>
<evidence type="ECO:0000256" key="4">
    <source>
        <dbReference type="ARBA" id="ARBA00022741"/>
    </source>
</evidence>
<evidence type="ECO:0000256" key="7">
    <source>
        <dbReference type="ARBA" id="ARBA00023212"/>
    </source>
</evidence>
<feature type="region of interest" description="Disordered" evidence="11">
    <location>
        <begin position="204"/>
        <end position="259"/>
    </location>
</feature>
<keyword evidence="12" id="KW-1133">Transmembrane helix</keyword>
<evidence type="ECO:0000259" key="14">
    <source>
        <dbReference type="SMART" id="SM00745"/>
    </source>
</evidence>
<evidence type="ECO:0000256" key="6">
    <source>
        <dbReference type="ARBA" id="ARBA00023136"/>
    </source>
</evidence>
<dbReference type="InterPro" id="IPR050304">
    <property type="entry name" value="MT-severing_AAA_ATPase"/>
</dbReference>
<keyword evidence="10" id="KW-0524">Neurogenesis</keyword>
<dbReference type="InterPro" id="IPR017179">
    <property type="entry name" value="Spastin"/>
</dbReference>
<keyword evidence="10" id="KW-0217">Developmental protein</keyword>
<dbReference type="Pfam" id="PF09336">
    <property type="entry name" value="Vps4_C"/>
    <property type="match status" value="1"/>
</dbReference>
<accession>A0AAR2KCU9</accession>
<dbReference type="GO" id="GO:0016020">
    <property type="term" value="C:membrane"/>
    <property type="evidence" value="ECO:0007669"/>
    <property type="project" value="UniProtKB-SubCell"/>
</dbReference>
<evidence type="ECO:0000256" key="3">
    <source>
        <dbReference type="ARBA" id="ARBA00022701"/>
    </source>
</evidence>
<dbReference type="GO" id="GO:0031117">
    <property type="term" value="P:positive regulation of microtubule depolymerization"/>
    <property type="evidence" value="ECO:0007669"/>
    <property type="project" value="UniProtKB-UniRule"/>
</dbReference>
<dbReference type="GO" id="GO:0034214">
    <property type="term" value="P:protein hexamerization"/>
    <property type="evidence" value="ECO:0007669"/>
    <property type="project" value="UniProtKB-UniRule"/>
</dbReference>
<dbReference type="GO" id="GO:0005819">
    <property type="term" value="C:spindle"/>
    <property type="evidence" value="ECO:0007669"/>
    <property type="project" value="UniProtKB-UniRule"/>
</dbReference>
<feature type="compositionally biased region" description="Polar residues" evidence="11">
    <location>
        <begin position="230"/>
        <end position="240"/>
    </location>
</feature>
<keyword evidence="2 10" id="KW-0132">Cell division</keyword>
<dbReference type="GO" id="GO:0032506">
    <property type="term" value="P:cytokinetic process"/>
    <property type="evidence" value="ECO:0007669"/>
    <property type="project" value="UniProtKB-UniRule"/>
</dbReference>
<dbReference type="InterPro" id="IPR003959">
    <property type="entry name" value="ATPase_AAA_core"/>
</dbReference>
<dbReference type="GO" id="GO:0005634">
    <property type="term" value="C:nucleus"/>
    <property type="evidence" value="ECO:0007669"/>
    <property type="project" value="UniProtKB-SubCell"/>
</dbReference>
<keyword evidence="10" id="KW-0221">Differentiation</keyword>
<keyword evidence="10" id="KW-0131">Cell cycle</keyword>
<comment type="caution">
    <text evidence="10">Lacks conserved residue(s) required for the propagation of feature annotation.</text>
</comment>
<comment type="subunit">
    <text evidence="10">Homohexamer. The homohexamer is stabilized by ATP-binding. The homohexamer may adopt a ring conformation through which microtubules pass prior to being severed. Interacts with microtubules.</text>
</comment>
<reference evidence="15" key="2">
    <citation type="submission" date="2025-08" db="UniProtKB">
        <authorList>
            <consortium name="Ensembl"/>
        </authorList>
    </citation>
    <scope>IDENTIFICATION</scope>
</reference>
<evidence type="ECO:0000259" key="13">
    <source>
        <dbReference type="SMART" id="SM00382"/>
    </source>
</evidence>
<dbReference type="InterPro" id="IPR041569">
    <property type="entry name" value="AAA_lid_3"/>
</dbReference>
<keyword evidence="16" id="KW-1185">Reference proteome</keyword>
<dbReference type="InterPro" id="IPR007330">
    <property type="entry name" value="MIT_dom"/>
</dbReference>
<dbReference type="GO" id="GO:0016887">
    <property type="term" value="F:ATP hydrolysis activity"/>
    <property type="evidence" value="ECO:0007669"/>
    <property type="project" value="InterPro"/>
</dbReference>
<dbReference type="SMART" id="SM00382">
    <property type="entry name" value="AAA"/>
    <property type="match status" value="1"/>
</dbReference>
<feature type="domain" description="AAA+ ATPase" evidence="13">
    <location>
        <begin position="319"/>
        <end position="455"/>
    </location>
</feature>
<dbReference type="Pfam" id="PF00004">
    <property type="entry name" value="AAA"/>
    <property type="match status" value="1"/>
</dbReference>
<name>A0AAR2KCU9_PYGNA</name>
<dbReference type="InterPro" id="IPR027417">
    <property type="entry name" value="P-loop_NTPase"/>
</dbReference>
<dbReference type="Gene3D" id="1.10.8.60">
    <property type="match status" value="1"/>
</dbReference>
<sequence>MNSAPGGRARSLPGSAPPSCRDRASPVRGSSLPARRLFSWIHPLFSWIYPLFSWIYPLFSWIYPLFSWIYPLFSWTCRLFRRSMAARPTELGAAEPDAAGERIRNLHKQAFEYISVALRIDEDEKGHKDQAVEWYRKGITELEKGIAIQVTGTGGMHYKSDRARRLQAKMTTNLTMAKDRLELLGKLSSHFKCVYVCVSGAVPKKRDSNTSQAKVKQPTRPPSSTPQRTHSFTSAPTGATGNVKAGGAPSSAPQPKRDMKNFKNVDSKLANLILNEIVDSGSAVRFEDVAGQDLAKQALQEIVILPALRPELFTGLRAPARGLLLFGPPGNGKTMLAKAVAMESNATFFNISAASLTSKYVGEGEKLVRALFAVARELQPSIIFIDEIDSLLCERREGEHDASRRLKTEFLIQFDGVQSGGDDRVLVMGATNRPQELDEAVLRRFPKRVYVSLPSEETRLKLLKNLLAKHGNPLTQKELSQLARMTDGYSGSDLTSLAKDAALGPIRELRPEQVRNLAANEMRNIRFSDFVDSLKKIKKSVSPQTLDQYVRWNREYGDTTAV</sequence>
<dbReference type="AlphaFoldDB" id="A0AAR2KCU9"/>
<evidence type="ECO:0000256" key="1">
    <source>
        <dbReference type="ARBA" id="ARBA00022490"/>
    </source>
</evidence>
<dbReference type="Pfam" id="PF17862">
    <property type="entry name" value="AAA_lid_3"/>
    <property type="match status" value="1"/>
</dbReference>
<evidence type="ECO:0000256" key="5">
    <source>
        <dbReference type="ARBA" id="ARBA00022840"/>
    </source>
</evidence>
<evidence type="ECO:0000256" key="9">
    <source>
        <dbReference type="ARBA" id="ARBA00036378"/>
    </source>
</evidence>
<comment type="function">
    <text evidence="10">ATP-dependent microtubule severing protein that specifically recognizes and cuts microtubules that are polyglutamylated. Preferentially recognizes and acts on microtubules decorated with short polyglutamate tails: severing activity increases as the number of glutamates per tubulin rises from one to eight, but decreases beyond this glutamylation threshold. Microtubule severing promotes reorganization of cellular microtubule arrays and the release of microtubules from the centrosome following nucleation. Required for membrane traffic from the endoplasmic reticulum (ER) to the Golgi and for completion of the abscission stage of cytokinesis. Also plays a role in axon growth and the formation of axonal branches.</text>
</comment>
<evidence type="ECO:0000256" key="12">
    <source>
        <dbReference type="SAM" id="Phobius"/>
    </source>
</evidence>
<comment type="catalytic activity">
    <reaction evidence="9 10">
        <text>n ATP + n H2O + a microtubule = n ADP + n phosphate + (n+1) alpha/beta tubulin heterodimers.</text>
        <dbReference type="EC" id="5.6.1.1"/>
    </reaction>
</comment>
<evidence type="ECO:0000256" key="10">
    <source>
        <dbReference type="HAMAP-Rule" id="MF_03021"/>
    </source>
</evidence>
<dbReference type="CDD" id="cd02679">
    <property type="entry name" value="MIT_spastin"/>
    <property type="match status" value="1"/>
</dbReference>
<dbReference type="GO" id="GO:0005813">
    <property type="term" value="C:centrosome"/>
    <property type="evidence" value="ECO:0007669"/>
    <property type="project" value="UniProtKB-SubCell"/>
</dbReference>
<reference evidence="15 16" key="1">
    <citation type="submission" date="2020-10" db="EMBL/GenBank/DDBJ databases">
        <title>Pygocentrus nattereri (red-bellied piranha) genome, fPygNat1, primary haplotype.</title>
        <authorList>
            <person name="Myers G."/>
            <person name="Meyer A."/>
            <person name="Karagic N."/>
            <person name="Pippel M."/>
            <person name="Winkler S."/>
            <person name="Tracey A."/>
            <person name="Wood J."/>
            <person name="Formenti G."/>
            <person name="Howe K."/>
            <person name="Fedrigo O."/>
            <person name="Jarvis E.D."/>
        </authorList>
    </citation>
    <scope>NUCLEOTIDE SEQUENCE [LARGE SCALE GENOMIC DNA]</scope>
</reference>